<feature type="transmembrane region" description="Helical" evidence="1">
    <location>
        <begin position="75"/>
        <end position="96"/>
    </location>
</feature>
<accession>A0AAW1J0R5</accession>
<dbReference type="EMBL" id="JASPKY010000455">
    <property type="protein sequence ID" value="KAK9696301.1"/>
    <property type="molecule type" value="Genomic_DNA"/>
</dbReference>
<organism evidence="2 3">
    <name type="scientific">Popillia japonica</name>
    <name type="common">Japanese beetle</name>
    <dbReference type="NCBI Taxonomy" id="7064"/>
    <lineage>
        <taxon>Eukaryota</taxon>
        <taxon>Metazoa</taxon>
        <taxon>Ecdysozoa</taxon>
        <taxon>Arthropoda</taxon>
        <taxon>Hexapoda</taxon>
        <taxon>Insecta</taxon>
        <taxon>Pterygota</taxon>
        <taxon>Neoptera</taxon>
        <taxon>Endopterygota</taxon>
        <taxon>Coleoptera</taxon>
        <taxon>Polyphaga</taxon>
        <taxon>Scarabaeiformia</taxon>
        <taxon>Scarabaeidae</taxon>
        <taxon>Rutelinae</taxon>
        <taxon>Popillia</taxon>
    </lineage>
</organism>
<keyword evidence="1" id="KW-0812">Transmembrane</keyword>
<protein>
    <submittedName>
        <fullName evidence="2">Uncharacterized protein</fullName>
    </submittedName>
</protein>
<feature type="transmembrane region" description="Helical" evidence="1">
    <location>
        <begin position="133"/>
        <end position="155"/>
    </location>
</feature>
<name>A0AAW1J0R5_POPJA</name>
<sequence>MCCCNLTLGARLIGFVGVAISVALASVLLRDKSGNDFNASRRTALALGLDWQHFHPSANATHAADPDGRMISIIVLFYSILYTVTSASLILATVMLKRWLTIPWLTCEIFGCISKMAALVFHGIYARRRYDRYFLIGSVIYIVVMSWWWMIVFAAQMTWKEHKPSIAPVVTYIRADSNTFDARITELKINNLSCGSRDIATKSDSLVTYAPNETYVFKTV</sequence>
<evidence type="ECO:0000313" key="3">
    <source>
        <dbReference type="Proteomes" id="UP001458880"/>
    </source>
</evidence>
<dbReference type="Proteomes" id="UP001458880">
    <property type="component" value="Unassembled WGS sequence"/>
</dbReference>
<keyword evidence="3" id="KW-1185">Reference proteome</keyword>
<keyword evidence="1" id="KW-0472">Membrane</keyword>
<reference evidence="2 3" key="1">
    <citation type="journal article" date="2024" name="BMC Genomics">
        <title>De novo assembly and annotation of Popillia japonica's genome with initial clues to its potential as an invasive pest.</title>
        <authorList>
            <person name="Cucini C."/>
            <person name="Boschi S."/>
            <person name="Funari R."/>
            <person name="Cardaioli E."/>
            <person name="Iannotti N."/>
            <person name="Marturano G."/>
            <person name="Paoli F."/>
            <person name="Bruttini M."/>
            <person name="Carapelli A."/>
            <person name="Frati F."/>
            <person name="Nardi F."/>
        </authorList>
    </citation>
    <scope>NUCLEOTIDE SEQUENCE [LARGE SCALE GENOMIC DNA]</scope>
    <source>
        <strain evidence="2">DMR45628</strain>
    </source>
</reference>
<proteinExistence type="predicted"/>
<comment type="caution">
    <text evidence="2">The sequence shown here is derived from an EMBL/GenBank/DDBJ whole genome shotgun (WGS) entry which is preliminary data.</text>
</comment>
<evidence type="ECO:0000313" key="2">
    <source>
        <dbReference type="EMBL" id="KAK9696301.1"/>
    </source>
</evidence>
<gene>
    <name evidence="2" type="ORF">QE152_g31990</name>
</gene>
<feature type="transmembrane region" description="Helical" evidence="1">
    <location>
        <begin position="12"/>
        <end position="29"/>
    </location>
</feature>
<keyword evidence="1" id="KW-1133">Transmembrane helix</keyword>
<evidence type="ECO:0000256" key="1">
    <source>
        <dbReference type="SAM" id="Phobius"/>
    </source>
</evidence>
<dbReference type="AlphaFoldDB" id="A0AAW1J0R5"/>